<evidence type="ECO:0000256" key="10">
    <source>
        <dbReference type="ARBA" id="ARBA00067609"/>
    </source>
</evidence>
<evidence type="ECO:0000256" key="4">
    <source>
        <dbReference type="ARBA" id="ARBA00022737"/>
    </source>
</evidence>
<evidence type="ECO:0000256" key="2">
    <source>
        <dbReference type="ARBA" id="ARBA00022705"/>
    </source>
</evidence>
<dbReference type="Pfam" id="PF00684">
    <property type="entry name" value="DnaJ_CXXCXGXG"/>
    <property type="match status" value="1"/>
</dbReference>
<feature type="binding site" evidence="11">
    <location>
        <position position="165"/>
    </location>
    <ligand>
        <name>Zn(2+)</name>
        <dbReference type="ChEBI" id="CHEBI:29105"/>
        <label>1</label>
    </ligand>
</feature>
<keyword evidence="6 11" id="KW-0862">Zinc</keyword>
<evidence type="ECO:0000313" key="15">
    <source>
        <dbReference type="EMBL" id="PIT87517.1"/>
    </source>
</evidence>
<feature type="repeat" description="CXXCXGXG motif" evidence="11">
    <location>
        <begin position="219"/>
        <end position="226"/>
    </location>
</feature>
<dbReference type="PANTHER" id="PTHR43096">
    <property type="entry name" value="DNAJ HOMOLOG 1, MITOCHONDRIAL-RELATED"/>
    <property type="match status" value="1"/>
</dbReference>
<dbReference type="NCBIfam" id="NF008035">
    <property type="entry name" value="PRK10767.1"/>
    <property type="match status" value="1"/>
</dbReference>
<dbReference type="CDD" id="cd06257">
    <property type="entry name" value="DnaJ"/>
    <property type="match status" value="1"/>
</dbReference>
<evidence type="ECO:0000256" key="12">
    <source>
        <dbReference type="PROSITE-ProRule" id="PRU00546"/>
    </source>
</evidence>
<keyword evidence="8 11" id="KW-0143">Chaperone</keyword>
<feature type="binding site" evidence="11">
    <location>
        <position position="222"/>
    </location>
    <ligand>
        <name>Zn(2+)</name>
        <dbReference type="ChEBI" id="CHEBI:29105"/>
        <label>1</label>
    </ligand>
</feature>
<comment type="subcellular location">
    <subcellularLocation>
        <location evidence="11">Cytoplasm</location>
    </subcellularLocation>
</comment>
<dbReference type="InterPro" id="IPR002939">
    <property type="entry name" value="DnaJ_C"/>
</dbReference>
<comment type="function">
    <text evidence="11">Participates actively in the response to hyperosmotic and heat shock by preventing the aggregation of stress-denatured proteins and by disaggregating proteins, also in an autonomous, DnaK-independent fashion. Unfolded proteins bind initially to DnaJ; upon interaction with the DnaJ-bound protein, DnaK hydrolyzes its bound ATP, resulting in the formation of a stable complex. GrpE releases ADP from DnaK; ATP binding to DnaK triggers the release of the substrate protein, thus completing the reaction cycle. Several rounds of ATP-dependent interactions between DnaJ, DnaK and GrpE are required for fully efficient folding. Also involved, together with DnaK and GrpE, in the DNA replication of plasmids through activation of initiation proteins.</text>
</comment>
<feature type="repeat" description="CXXCXGXG motif" evidence="11">
    <location>
        <begin position="179"/>
        <end position="186"/>
    </location>
</feature>
<dbReference type="PROSITE" id="PS00636">
    <property type="entry name" value="DNAJ_1"/>
    <property type="match status" value="1"/>
</dbReference>
<evidence type="ECO:0000256" key="7">
    <source>
        <dbReference type="ARBA" id="ARBA00023016"/>
    </source>
</evidence>
<feature type="repeat" description="CXXCXGXG motif" evidence="11">
    <location>
        <begin position="162"/>
        <end position="169"/>
    </location>
</feature>
<keyword evidence="3 11" id="KW-0479">Metal-binding</keyword>
<dbReference type="GO" id="GO:0005524">
    <property type="term" value="F:ATP binding"/>
    <property type="evidence" value="ECO:0007669"/>
    <property type="project" value="InterPro"/>
</dbReference>
<evidence type="ECO:0000256" key="1">
    <source>
        <dbReference type="ARBA" id="ARBA00022490"/>
    </source>
</evidence>
<dbReference type="InterPro" id="IPR001623">
    <property type="entry name" value="DnaJ_domain"/>
</dbReference>
<accession>A0A2M6W405</accession>
<evidence type="ECO:0000256" key="8">
    <source>
        <dbReference type="ARBA" id="ARBA00023186"/>
    </source>
</evidence>
<keyword evidence="7 11" id="KW-0346">Stress response</keyword>
<dbReference type="GO" id="GO:0031072">
    <property type="term" value="F:heat shock protein binding"/>
    <property type="evidence" value="ECO:0007669"/>
    <property type="project" value="InterPro"/>
</dbReference>
<evidence type="ECO:0000256" key="5">
    <source>
        <dbReference type="ARBA" id="ARBA00022771"/>
    </source>
</evidence>
<evidence type="ECO:0000256" key="9">
    <source>
        <dbReference type="ARBA" id="ARBA00061004"/>
    </source>
</evidence>
<comment type="cofactor">
    <cofactor evidence="11">
        <name>Zn(2+)</name>
        <dbReference type="ChEBI" id="CHEBI:29105"/>
    </cofactor>
    <text evidence="11">Binds 2 Zn(2+) ions per monomer.</text>
</comment>
<dbReference type="EMBL" id="PFBX01000024">
    <property type="protein sequence ID" value="PIT87517.1"/>
    <property type="molecule type" value="Genomic_DNA"/>
</dbReference>
<dbReference type="Pfam" id="PF00226">
    <property type="entry name" value="DnaJ"/>
    <property type="match status" value="1"/>
</dbReference>
<dbReference type="PROSITE" id="PS50076">
    <property type="entry name" value="DNAJ_2"/>
    <property type="match status" value="1"/>
</dbReference>
<dbReference type="InterPro" id="IPR008971">
    <property type="entry name" value="HSP40/DnaJ_pept-bd"/>
</dbReference>
<feature type="binding site" evidence="11">
    <location>
        <position position="219"/>
    </location>
    <ligand>
        <name>Zn(2+)</name>
        <dbReference type="ChEBI" id="CHEBI:29105"/>
        <label>1</label>
    </ligand>
</feature>
<organism evidence="15 16">
    <name type="scientific">Candidatus Magasanikbacteria bacterium CG10_big_fil_rev_8_21_14_0_10_40_10</name>
    <dbReference type="NCBI Taxonomy" id="1974648"/>
    <lineage>
        <taxon>Bacteria</taxon>
        <taxon>Candidatus Magasanikiibacteriota</taxon>
    </lineage>
</organism>
<evidence type="ECO:0000256" key="6">
    <source>
        <dbReference type="ARBA" id="ARBA00022833"/>
    </source>
</evidence>
<dbReference type="PROSITE" id="PS51188">
    <property type="entry name" value="ZF_CR"/>
    <property type="match status" value="1"/>
</dbReference>
<dbReference type="CDD" id="cd10747">
    <property type="entry name" value="DnaJ_C"/>
    <property type="match status" value="1"/>
</dbReference>
<feature type="binding site" evidence="11">
    <location>
        <position position="182"/>
    </location>
    <ligand>
        <name>Zn(2+)</name>
        <dbReference type="ChEBI" id="CHEBI:29105"/>
        <label>2</label>
    </ligand>
</feature>
<dbReference type="Gene3D" id="1.10.287.110">
    <property type="entry name" value="DnaJ domain"/>
    <property type="match status" value="1"/>
</dbReference>
<comment type="subunit">
    <text evidence="11">Homodimer.</text>
</comment>
<dbReference type="GO" id="GO:0006260">
    <property type="term" value="P:DNA replication"/>
    <property type="evidence" value="ECO:0007669"/>
    <property type="project" value="UniProtKB-KW"/>
</dbReference>
<evidence type="ECO:0000256" key="11">
    <source>
        <dbReference type="HAMAP-Rule" id="MF_01152"/>
    </source>
</evidence>
<feature type="binding site" evidence="11">
    <location>
        <position position="162"/>
    </location>
    <ligand>
        <name>Zn(2+)</name>
        <dbReference type="ChEBI" id="CHEBI:29105"/>
        <label>1</label>
    </ligand>
</feature>
<dbReference type="SUPFAM" id="SSF57938">
    <property type="entry name" value="DnaJ/Hsp40 cysteine-rich domain"/>
    <property type="match status" value="1"/>
</dbReference>
<evidence type="ECO:0000259" key="14">
    <source>
        <dbReference type="PROSITE" id="PS51188"/>
    </source>
</evidence>
<feature type="binding site" evidence="11">
    <location>
        <position position="208"/>
    </location>
    <ligand>
        <name>Zn(2+)</name>
        <dbReference type="ChEBI" id="CHEBI:29105"/>
        <label>2</label>
    </ligand>
</feature>
<keyword evidence="1 11" id="KW-0963">Cytoplasm</keyword>
<comment type="caution">
    <text evidence="15">The sequence shown here is derived from an EMBL/GenBank/DDBJ whole genome shotgun (WGS) entry which is preliminary data.</text>
</comment>
<evidence type="ECO:0000259" key="13">
    <source>
        <dbReference type="PROSITE" id="PS50076"/>
    </source>
</evidence>
<dbReference type="GO" id="GO:0008270">
    <property type="term" value="F:zinc ion binding"/>
    <property type="evidence" value="ECO:0007669"/>
    <property type="project" value="UniProtKB-UniRule"/>
</dbReference>
<sequence>MSKDYYKILNVDKGASQDEIKKAFKKMAMQHHPDRQGGNEAKFKEVNEAFQILGDKDKRQRYDQFGSDFEQQGGFGGGMGWEDFMNATRQGNFGGFRGGFGGVDLGDIFGDLFGFGQQNSGRGRSTNGQERGDDIQIDLEISFKEAAFGVAKEINLRKQAKCDVCRGTGGEPGSAMSNCSTCHGQGQVVQVQRTFLGAMQTVATCPHCHGRGQSPAKKCKHCGGDGVLAKTSASQIKIPAGISDGQSIRLNGLGGAGRYGGPAGDLYARVHVLPLRGFDRDGADLFTTAEIDFVQAVLGDKIEVETLTGIVKVVVPAGTESGQLIRLRDRGMTHLGRTSRGDHFVRVKIKVPKKVSRTAKKLLEELRAELN</sequence>
<dbReference type="HAMAP" id="MF_01152">
    <property type="entry name" value="DnaJ"/>
    <property type="match status" value="1"/>
</dbReference>
<dbReference type="GO" id="GO:0051082">
    <property type="term" value="F:unfolded protein binding"/>
    <property type="evidence" value="ECO:0007669"/>
    <property type="project" value="UniProtKB-UniRule"/>
</dbReference>
<feature type="binding site" evidence="11">
    <location>
        <position position="205"/>
    </location>
    <ligand>
        <name>Zn(2+)</name>
        <dbReference type="ChEBI" id="CHEBI:29105"/>
        <label>2</label>
    </ligand>
</feature>
<dbReference type="InterPro" id="IPR012724">
    <property type="entry name" value="DnaJ"/>
</dbReference>
<dbReference type="Pfam" id="PF01556">
    <property type="entry name" value="DnaJ_C"/>
    <property type="match status" value="1"/>
</dbReference>
<feature type="repeat" description="CXXCXGXG motif" evidence="11">
    <location>
        <begin position="205"/>
        <end position="212"/>
    </location>
</feature>
<reference evidence="16" key="1">
    <citation type="submission" date="2017-09" db="EMBL/GenBank/DDBJ databases">
        <title>Depth-based differentiation of microbial function through sediment-hosted aquifers and enrichment of novel symbionts in the deep terrestrial subsurface.</title>
        <authorList>
            <person name="Probst A.J."/>
            <person name="Ladd B."/>
            <person name="Jarett J.K."/>
            <person name="Geller-Mcgrath D.E."/>
            <person name="Sieber C.M.K."/>
            <person name="Emerson J.B."/>
            <person name="Anantharaman K."/>
            <person name="Thomas B.C."/>
            <person name="Malmstrom R."/>
            <person name="Stieglmeier M."/>
            <person name="Klingl A."/>
            <person name="Woyke T."/>
            <person name="Ryan C.M."/>
            <person name="Banfield J.F."/>
        </authorList>
    </citation>
    <scope>NUCLEOTIDE SEQUENCE [LARGE SCALE GENOMIC DNA]</scope>
</reference>
<gene>
    <name evidence="11 15" type="primary">dnaJ</name>
    <name evidence="15" type="ORF">COU31_02455</name>
</gene>
<evidence type="ECO:0000313" key="16">
    <source>
        <dbReference type="Proteomes" id="UP000231183"/>
    </source>
</evidence>
<keyword evidence="2 11" id="KW-0235">DNA replication</keyword>
<dbReference type="InterPro" id="IPR036869">
    <property type="entry name" value="J_dom_sf"/>
</dbReference>
<feature type="domain" description="CR-type" evidence="14">
    <location>
        <begin position="149"/>
        <end position="231"/>
    </location>
</feature>
<keyword evidence="4 11" id="KW-0677">Repeat</keyword>
<dbReference type="FunFam" id="2.60.260.20:FF:000005">
    <property type="entry name" value="Chaperone protein dnaJ 1, mitochondrial"/>
    <property type="match status" value="1"/>
</dbReference>
<dbReference type="GO" id="GO:0042026">
    <property type="term" value="P:protein refolding"/>
    <property type="evidence" value="ECO:0007669"/>
    <property type="project" value="TreeGrafter"/>
</dbReference>
<dbReference type="InterPro" id="IPR001305">
    <property type="entry name" value="HSP_DnaJ_Cys-rich_dom"/>
</dbReference>
<dbReference type="Gene3D" id="2.60.260.20">
    <property type="entry name" value="Urease metallochaperone UreE, N-terminal domain"/>
    <property type="match status" value="2"/>
</dbReference>
<feature type="binding site" evidence="11">
    <location>
        <position position="179"/>
    </location>
    <ligand>
        <name>Zn(2+)</name>
        <dbReference type="ChEBI" id="CHEBI:29105"/>
        <label>2</label>
    </ligand>
</feature>
<evidence type="ECO:0000256" key="3">
    <source>
        <dbReference type="ARBA" id="ARBA00022723"/>
    </source>
</evidence>
<proteinExistence type="inferred from homology"/>
<name>A0A2M6W405_9BACT</name>
<dbReference type="FunFam" id="2.10.230.10:FF:000002">
    <property type="entry name" value="Molecular chaperone DnaJ"/>
    <property type="match status" value="1"/>
</dbReference>
<dbReference type="NCBIfam" id="TIGR02349">
    <property type="entry name" value="DnaJ_bact"/>
    <property type="match status" value="1"/>
</dbReference>
<dbReference type="PRINTS" id="PR00625">
    <property type="entry name" value="JDOMAIN"/>
</dbReference>
<dbReference type="Proteomes" id="UP000231183">
    <property type="component" value="Unassembled WGS sequence"/>
</dbReference>
<dbReference type="Gene3D" id="2.10.230.10">
    <property type="entry name" value="Heat shock protein DnaJ, cysteine-rich domain"/>
    <property type="match status" value="1"/>
</dbReference>
<dbReference type="InterPro" id="IPR018253">
    <property type="entry name" value="DnaJ_domain_CS"/>
</dbReference>
<dbReference type="SUPFAM" id="SSF46565">
    <property type="entry name" value="Chaperone J-domain"/>
    <property type="match status" value="1"/>
</dbReference>
<dbReference type="SMART" id="SM00271">
    <property type="entry name" value="DnaJ"/>
    <property type="match status" value="1"/>
</dbReference>
<feature type="zinc finger region" description="CR-type" evidence="12">
    <location>
        <begin position="149"/>
        <end position="231"/>
    </location>
</feature>
<comment type="domain">
    <text evidence="11">The J domain is necessary and sufficient to stimulate DnaK ATPase activity. Zinc center 1 plays an important role in the autonomous, DnaK-independent chaperone activity of DnaJ. Zinc center 2 is essential for interaction with DnaK and for DnaJ activity.</text>
</comment>
<dbReference type="SUPFAM" id="SSF49493">
    <property type="entry name" value="HSP40/DnaJ peptide-binding domain"/>
    <property type="match status" value="2"/>
</dbReference>
<dbReference type="PANTHER" id="PTHR43096:SF48">
    <property type="entry name" value="CHAPERONE PROTEIN DNAJ"/>
    <property type="match status" value="1"/>
</dbReference>
<feature type="domain" description="J" evidence="13">
    <location>
        <begin position="4"/>
        <end position="66"/>
    </location>
</feature>
<protein>
    <recommendedName>
        <fullName evidence="10 11">Chaperone protein DnaJ</fullName>
    </recommendedName>
</protein>
<dbReference type="GO" id="GO:0005737">
    <property type="term" value="C:cytoplasm"/>
    <property type="evidence" value="ECO:0007669"/>
    <property type="project" value="UniProtKB-SubCell"/>
</dbReference>
<dbReference type="InterPro" id="IPR036410">
    <property type="entry name" value="HSP_DnaJ_Cys-rich_dom_sf"/>
</dbReference>
<dbReference type="AlphaFoldDB" id="A0A2M6W405"/>
<comment type="similarity">
    <text evidence="9 11">Belongs to the DnaJ family.</text>
</comment>
<dbReference type="GO" id="GO:0009408">
    <property type="term" value="P:response to heat"/>
    <property type="evidence" value="ECO:0007669"/>
    <property type="project" value="InterPro"/>
</dbReference>
<keyword evidence="5 11" id="KW-0863">Zinc-finger</keyword>